<name>A0AA43QQZ2_9LECA</name>
<feature type="compositionally biased region" description="Polar residues" evidence="1">
    <location>
        <begin position="392"/>
        <end position="405"/>
    </location>
</feature>
<accession>A0AA43QQZ2</accession>
<feature type="compositionally biased region" description="Polar residues" evidence="1">
    <location>
        <begin position="343"/>
        <end position="360"/>
    </location>
</feature>
<dbReference type="Proteomes" id="UP001161017">
    <property type="component" value="Unassembled WGS sequence"/>
</dbReference>
<feature type="region of interest" description="Disordered" evidence="1">
    <location>
        <begin position="37"/>
        <end position="138"/>
    </location>
</feature>
<keyword evidence="3" id="KW-1185">Reference proteome</keyword>
<dbReference type="AlphaFoldDB" id="A0AA43QQZ2"/>
<protein>
    <submittedName>
        <fullName evidence="2">Uncharacterized protein</fullName>
    </submittedName>
</protein>
<reference evidence="2" key="1">
    <citation type="journal article" date="2023" name="Genome Biol. Evol.">
        <title>First Whole Genome Sequence and Flow Cytometry Genome Size Data for the Lichen-Forming Fungus Ramalina farinacea (Ascomycota).</title>
        <authorList>
            <person name="Llewellyn T."/>
            <person name="Mian S."/>
            <person name="Hill R."/>
            <person name="Leitch I.J."/>
            <person name="Gaya E."/>
        </authorList>
    </citation>
    <scope>NUCLEOTIDE SEQUENCE</scope>
    <source>
        <strain evidence="2">LIQ254RAFAR</strain>
    </source>
</reference>
<feature type="compositionally biased region" description="Basic and acidic residues" evidence="1">
    <location>
        <begin position="427"/>
        <end position="440"/>
    </location>
</feature>
<evidence type="ECO:0000313" key="2">
    <source>
        <dbReference type="EMBL" id="MDI1490537.1"/>
    </source>
</evidence>
<feature type="compositionally biased region" description="Basic and acidic residues" evidence="1">
    <location>
        <begin position="209"/>
        <end position="222"/>
    </location>
</feature>
<organism evidence="2 3">
    <name type="scientific">Ramalina farinacea</name>
    <dbReference type="NCBI Taxonomy" id="258253"/>
    <lineage>
        <taxon>Eukaryota</taxon>
        <taxon>Fungi</taxon>
        <taxon>Dikarya</taxon>
        <taxon>Ascomycota</taxon>
        <taxon>Pezizomycotina</taxon>
        <taxon>Lecanoromycetes</taxon>
        <taxon>OSLEUM clade</taxon>
        <taxon>Lecanoromycetidae</taxon>
        <taxon>Lecanorales</taxon>
        <taxon>Lecanorineae</taxon>
        <taxon>Ramalinaceae</taxon>
        <taxon>Ramalina</taxon>
    </lineage>
</organism>
<feature type="region of interest" description="Disordered" evidence="1">
    <location>
        <begin position="387"/>
        <end position="446"/>
    </location>
</feature>
<dbReference type="EMBL" id="JAPUFD010000012">
    <property type="protein sequence ID" value="MDI1490537.1"/>
    <property type="molecule type" value="Genomic_DNA"/>
</dbReference>
<sequence length="459" mass="49842">MTFLTESWFWRGTQSAVFYYVSCAPCTKVREQRKVRKDAKRAKAEREMAGTFRHPLPSGTNPGWDEEINLGPGPPPKRLTKEQAKKRKRLRLKPLEDRELESAGAPSSTGTGTTSMDTTTGASAVSQDLSQNRDANWNRRRYQREDEVLWGLEEASSSTGDLSRTASGGGAYYYARNPEVNDLHPPVVSTAPISRKETQWMLQPPPKAKIMEGKERSNRSRSDSGLSGAGSSLRSRGSSRRGGAENLGRRIGEKLMEEKVARGEVPPAAISSAGMSRMGSNQSMASAASFSSTTMGQRGDRDPGSTSHFLAPPSQRPPTHAPPTTSAALADLPQASPRPPLSTIPSASNNLPRSPLNKQDISQGRPLLLSANSGSSLVTLQMLQSDPAASGSKENGSYFTSSNDASLVMLPPPTPREETTSFFRPGADSRETEGGERPEWHFPLPTMSIQNGQRWSMEI</sequence>
<feature type="compositionally biased region" description="Polar residues" evidence="1">
    <location>
        <begin position="125"/>
        <end position="135"/>
    </location>
</feature>
<evidence type="ECO:0000256" key="1">
    <source>
        <dbReference type="SAM" id="MobiDB-lite"/>
    </source>
</evidence>
<feature type="compositionally biased region" description="Low complexity" evidence="1">
    <location>
        <begin position="280"/>
        <end position="292"/>
    </location>
</feature>
<evidence type="ECO:0000313" key="3">
    <source>
        <dbReference type="Proteomes" id="UP001161017"/>
    </source>
</evidence>
<feature type="compositionally biased region" description="Low complexity" evidence="1">
    <location>
        <begin position="102"/>
        <end position="124"/>
    </location>
</feature>
<proteinExistence type="predicted"/>
<feature type="compositionally biased region" description="Low complexity" evidence="1">
    <location>
        <begin position="223"/>
        <end position="236"/>
    </location>
</feature>
<comment type="caution">
    <text evidence="2">The sequence shown here is derived from an EMBL/GenBank/DDBJ whole genome shotgun (WGS) entry which is preliminary data.</text>
</comment>
<feature type="region of interest" description="Disordered" evidence="1">
    <location>
        <begin position="191"/>
        <end position="360"/>
    </location>
</feature>
<gene>
    <name evidence="2" type="ORF">OHK93_001741</name>
</gene>
<feature type="compositionally biased region" description="Basic and acidic residues" evidence="1">
    <location>
        <begin position="247"/>
        <end position="262"/>
    </location>
</feature>